<dbReference type="RefSeq" id="WP_394299096.1">
    <property type="nucleotide sequence ID" value="NZ_JBHMQT010000003.1"/>
</dbReference>
<dbReference type="CDD" id="cd02972">
    <property type="entry name" value="DsbA_family"/>
    <property type="match status" value="1"/>
</dbReference>
<dbReference type="PANTHER" id="PTHR13887">
    <property type="entry name" value="GLUTATHIONE S-TRANSFERASE KAPPA"/>
    <property type="match status" value="1"/>
</dbReference>
<dbReference type="Pfam" id="PF13462">
    <property type="entry name" value="Thioredoxin_4"/>
    <property type="match status" value="1"/>
</dbReference>
<reference evidence="8 9" key="1">
    <citation type="submission" date="2024-09" db="EMBL/GenBank/DDBJ databases">
        <authorList>
            <person name="Sun Q."/>
            <person name="Mori K."/>
        </authorList>
    </citation>
    <scope>NUCLEOTIDE SEQUENCE [LARGE SCALE GENOMIC DNA]</scope>
    <source>
        <strain evidence="8 9">TBRC 1851</strain>
    </source>
</reference>
<sequence length="249" mass="26944">MSKRTSEAARARIAAQREAYRKQERRRRLTMVVTVGVVAVVAVGIGWWSIAQSKSEEVAGNLSPIGVQSDGTVVMAKPGVTSPVVDVYEDFQCPACRQMEETSGPTLKNLATEGKAKVVYHMITIFGQEPAKSNSLRASSAARCVVDGDKWLAFHEKLYKNQPSETATGFTLDQLVKWGKEVGVTDSGFESCVREQRNVAAHQEFSNKILGAKKIQGTPTVMVNGKPLDSNTSFVPSALRDAVVNAAKG</sequence>
<evidence type="ECO:0000256" key="2">
    <source>
        <dbReference type="ARBA" id="ARBA00022729"/>
    </source>
</evidence>
<evidence type="ECO:0000256" key="6">
    <source>
        <dbReference type="SAM" id="Phobius"/>
    </source>
</evidence>
<evidence type="ECO:0000313" key="9">
    <source>
        <dbReference type="Proteomes" id="UP001589870"/>
    </source>
</evidence>
<dbReference type="SUPFAM" id="SSF52833">
    <property type="entry name" value="Thioredoxin-like"/>
    <property type="match status" value="1"/>
</dbReference>
<organism evidence="8 9">
    <name type="scientific">Sphaerimonospora cavernae</name>
    <dbReference type="NCBI Taxonomy" id="1740611"/>
    <lineage>
        <taxon>Bacteria</taxon>
        <taxon>Bacillati</taxon>
        <taxon>Actinomycetota</taxon>
        <taxon>Actinomycetes</taxon>
        <taxon>Streptosporangiales</taxon>
        <taxon>Streptosporangiaceae</taxon>
        <taxon>Sphaerimonospora</taxon>
    </lineage>
</organism>
<evidence type="ECO:0000256" key="5">
    <source>
        <dbReference type="ARBA" id="ARBA00023284"/>
    </source>
</evidence>
<evidence type="ECO:0000259" key="7">
    <source>
        <dbReference type="Pfam" id="PF13462"/>
    </source>
</evidence>
<evidence type="ECO:0000256" key="1">
    <source>
        <dbReference type="ARBA" id="ARBA00005791"/>
    </source>
</evidence>
<keyword evidence="4" id="KW-1015">Disulfide bond</keyword>
<gene>
    <name evidence="8" type="ORF">ACFHYQ_00820</name>
</gene>
<comment type="similarity">
    <text evidence="1">Belongs to the thioredoxin family. DsbA subfamily.</text>
</comment>
<accession>A0ABV6TXA1</accession>
<name>A0ABV6TXA1_9ACTN</name>
<dbReference type="Proteomes" id="UP001589870">
    <property type="component" value="Unassembled WGS sequence"/>
</dbReference>
<dbReference type="EMBL" id="JBHMQT010000003">
    <property type="protein sequence ID" value="MFC0860829.1"/>
    <property type="molecule type" value="Genomic_DNA"/>
</dbReference>
<feature type="domain" description="Thioredoxin-like fold" evidence="7">
    <location>
        <begin position="83"/>
        <end position="232"/>
    </location>
</feature>
<evidence type="ECO:0000256" key="3">
    <source>
        <dbReference type="ARBA" id="ARBA00023002"/>
    </source>
</evidence>
<keyword evidence="2" id="KW-0732">Signal</keyword>
<evidence type="ECO:0000256" key="4">
    <source>
        <dbReference type="ARBA" id="ARBA00023157"/>
    </source>
</evidence>
<dbReference type="Gene3D" id="3.40.30.10">
    <property type="entry name" value="Glutaredoxin"/>
    <property type="match status" value="1"/>
</dbReference>
<dbReference type="InterPro" id="IPR036249">
    <property type="entry name" value="Thioredoxin-like_sf"/>
</dbReference>
<dbReference type="PANTHER" id="PTHR13887:SF14">
    <property type="entry name" value="DISULFIDE BOND FORMATION PROTEIN D"/>
    <property type="match status" value="1"/>
</dbReference>
<keyword evidence="6" id="KW-0472">Membrane</keyword>
<keyword evidence="6" id="KW-1133">Transmembrane helix</keyword>
<keyword evidence="6" id="KW-0812">Transmembrane</keyword>
<keyword evidence="9" id="KW-1185">Reference proteome</keyword>
<dbReference type="InterPro" id="IPR012336">
    <property type="entry name" value="Thioredoxin-like_fold"/>
</dbReference>
<evidence type="ECO:0000313" key="8">
    <source>
        <dbReference type="EMBL" id="MFC0860829.1"/>
    </source>
</evidence>
<proteinExistence type="inferred from homology"/>
<keyword evidence="3" id="KW-0560">Oxidoreductase</keyword>
<feature type="transmembrane region" description="Helical" evidence="6">
    <location>
        <begin position="29"/>
        <end position="50"/>
    </location>
</feature>
<keyword evidence="5" id="KW-0676">Redox-active center</keyword>
<protein>
    <submittedName>
        <fullName evidence="8">DsbA family protein</fullName>
    </submittedName>
</protein>
<comment type="caution">
    <text evidence="8">The sequence shown here is derived from an EMBL/GenBank/DDBJ whole genome shotgun (WGS) entry which is preliminary data.</text>
</comment>